<evidence type="ECO:0000313" key="2">
    <source>
        <dbReference type="EMBL" id="KAK0509216.1"/>
    </source>
</evidence>
<dbReference type="PRINTS" id="PR01217">
    <property type="entry name" value="PRICHEXTENSN"/>
</dbReference>
<gene>
    <name evidence="2" type="ORF">JMJ35_008587</name>
</gene>
<comment type="caution">
    <text evidence="2">The sequence shown here is derived from an EMBL/GenBank/DDBJ whole genome shotgun (WGS) entry which is preliminary data.</text>
</comment>
<feature type="region of interest" description="Disordered" evidence="1">
    <location>
        <begin position="44"/>
        <end position="165"/>
    </location>
</feature>
<organism evidence="2 3">
    <name type="scientific">Cladonia borealis</name>
    <dbReference type="NCBI Taxonomy" id="184061"/>
    <lineage>
        <taxon>Eukaryota</taxon>
        <taxon>Fungi</taxon>
        <taxon>Dikarya</taxon>
        <taxon>Ascomycota</taxon>
        <taxon>Pezizomycotina</taxon>
        <taxon>Lecanoromycetes</taxon>
        <taxon>OSLEUM clade</taxon>
        <taxon>Lecanoromycetidae</taxon>
        <taxon>Lecanorales</taxon>
        <taxon>Lecanorineae</taxon>
        <taxon>Cladoniaceae</taxon>
        <taxon>Cladonia</taxon>
    </lineage>
</organism>
<feature type="compositionally biased region" description="Pro residues" evidence="1">
    <location>
        <begin position="130"/>
        <end position="165"/>
    </location>
</feature>
<dbReference type="Proteomes" id="UP001166286">
    <property type="component" value="Unassembled WGS sequence"/>
</dbReference>
<dbReference type="EMBL" id="JAFEKC020000019">
    <property type="protein sequence ID" value="KAK0509216.1"/>
    <property type="molecule type" value="Genomic_DNA"/>
</dbReference>
<protein>
    <submittedName>
        <fullName evidence="2">Uncharacterized protein</fullName>
    </submittedName>
</protein>
<accession>A0AA39U728</accession>
<evidence type="ECO:0000313" key="3">
    <source>
        <dbReference type="Proteomes" id="UP001166286"/>
    </source>
</evidence>
<dbReference type="AlphaFoldDB" id="A0AA39U728"/>
<proteinExistence type="predicted"/>
<feature type="compositionally biased region" description="Basic and acidic residues" evidence="1">
    <location>
        <begin position="78"/>
        <end position="87"/>
    </location>
</feature>
<name>A0AA39U728_9LECA</name>
<reference evidence="2" key="1">
    <citation type="submission" date="2023-03" db="EMBL/GenBank/DDBJ databases">
        <title>Complete genome of Cladonia borealis.</title>
        <authorList>
            <person name="Park H."/>
        </authorList>
    </citation>
    <scope>NUCLEOTIDE SEQUENCE</scope>
    <source>
        <strain evidence="2">ANT050790</strain>
    </source>
</reference>
<evidence type="ECO:0000256" key="1">
    <source>
        <dbReference type="SAM" id="MobiDB-lite"/>
    </source>
</evidence>
<sequence>MVLPEAETQRPPTLSFPAFANQFEELERVRTQHRAAASFNDNHAPFFHAASPNNRGPLPPSPILQTRIDGTSSTPQERTPEIHRPNGEPRTIGAVSLTPPHLRIRNPNLSNPSHDPAPAPRSPQRQSPRPNRPPYLPSRPAPPPPPPPPTSSPSIPPLTPAFPPSPRPATHLISIYALSVRPGDILAYGNKLNHGCTVTACYPDERRPDLVLLDEGGEGVGGPVKMNGGIRIRWRDGETGEMLSQLFEGLEVLQVRRGEEEGEGEGTDL</sequence>
<feature type="compositionally biased region" description="Polar residues" evidence="1">
    <location>
        <begin position="68"/>
        <end position="77"/>
    </location>
</feature>
<keyword evidence="3" id="KW-1185">Reference proteome</keyword>